<evidence type="ECO:0000313" key="3">
    <source>
        <dbReference type="Proteomes" id="UP000499080"/>
    </source>
</evidence>
<feature type="region of interest" description="Disordered" evidence="1">
    <location>
        <begin position="27"/>
        <end position="46"/>
    </location>
</feature>
<comment type="caution">
    <text evidence="2">The sequence shown here is derived from an EMBL/GenBank/DDBJ whole genome shotgun (WGS) entry which is preliminary data.</text>
</comment>
<accession>A0A4Y2IAV4</accession>
<evidence type="ECO:0000313" key="2">
    <source>
        <dbReference type="EMBL" id="GBM74847.1"/>
    </source>
</evidence>
<gene>
    <name evidence="2" type="ORF">AVEN_81713_1</name>
</gene>
<name>A0A4Y2IAV4_ARAVE</name>
<proteinExistence type="predicted"/>
<dbReference type="EMBL" id="BGPR01002520">
    <property type="protein sequence ID" value="GBM74847.1"/>
    <property type="molecule type" value="Genomic_DNA"/>
</dbReference>
<keyword evidence="3" id="KW-1185">Reference proteome</keyword>
<dbReference type="AlphaFoldDB" id="A0A4Y2IAV4"/>
<sequence length="120" mass="13437">MCISSACNRVHMSYFTSAPENVPEKCVTPHSGSVADRTDFSRPQQEVNWQERLKAEGGSSPIRLGPHRVQRTDLSYFCGEVRNTSVKSRPRSRKLPSSIPIPLKIRRVLGLLPVNSYVEG</sequence>
<organism evidence="2 3">
    <name type="scientific">Araneus ventricosus</name>
    <name type="common">Orbweaver spider</name>
    <name type="synonym">Epeira ventricosa</name>
    <dbReference type="NCBI Taxonomy" id="182803"/>
    <lineage>
        <taxon>Eukaryota</taxon>
        <taxon>Metazoa</taxon>
        <taxon>Ecdysozoa</taxon>
        <taxon>Arthropoda</taxon>
        <taxon>Chelicerata</taxon>
        <taxon>Arachnida</taxon>
        <taxon>Araneae</taxon>
        <taxon>Araneomorphae</taxon>
        <taxon>Entelegynae</taxon>
        <taxon>Araneoidea</taxon>
        <taxon>Araneidae</taxon>
        <taxon>Araneus</taxon>
    </lineage>
</organism>
<protein>
    <submittedName>
        <fullName evidence="2">Uncharacterized protein</fullName>
    </submittedName>
</protein>
<dbReference type="Proteomes" id="UP000499080">
    <property type="component" value="Unassembled WGS sequence"/>
</dbReference>
<evidence type="ECO:0000256" key="1">
    <source>
        <dbReference type="SAM" id="MobiDB-lite"/>
    </source>
</evidence>
<reference evidence="2 3" key="1">
    <citation type="journal article" date="2019" name="Sci. Rep.">
        <title>Orb-weaving spider Araneus ventricosus genome elucidates the spidroin gene catalogue.</title>
        <authorList>
            <person name="Kono N."/>
            <person name="Nakamura H."/>
            <person name="Ohtoshi R."/>
            <person name="Moran D.A.P."/>
            <person name="Shinohara A."/>
            <person name="Yoshida Y."/>
            <person name="Fujiwara M."/>
            <person name="Mori M."/>
            <person name="Tomita M."/>
            <person name="Arakawa K."/>
        </authorList>
    </citation>
    <scope>NUCLEOTIDE SEQUENCE [LARGE SCALE GENOMIC DNA]</scope>
</reference>